<dbReference type="EMBL" id="AVOT02070567">
    <property type="protein sequence ID" value="MBW0561132.1"/>
    <property type="molecule type" value="Genomic_DNA"/>
</dbReference>
<reference evidence="3" key="1">
    <citation type="submission" date="2021-03" db="EMBL/GenBank/DDBJ databases">
        <title>Draft genome sequence of rust myrtle Austropuccinia psidii MF-1, a brazilian biotype.</title>
        <authorList>
            <person name="Quecine M.C."/>
            <person name="Pachon D.M.R."/>
            <person name="Bonatelli M.L."/>
            <person name="Correr F.H."/>
            <person name="Franceschini L.M."/>
            <person name="Leite T.F."/>
            <person name="Margarido G.R.A."/>
            <person name="Almeida C.A."/>
            <person name="Ferrarezi J.A."/>
            <person name="Labate C.A."/>
        </authorList>
    </citation>
    <scope>NUCLEOTIDE SEQUENCE</scope>
    <source>
        <strain evidence="3">MF-1</strain>
    </source>
</reference>
<evidence type="ECO:0000259" key="2">
    <source>
        <dbReference type="Pfam" id="PF20515"/>
    </source>
</evidence>
<gene>
    <name evidence="3" type="ORF">O181_100847</name>
</gene>
<keyword evidence="4" id="KW-1185">Reference proteome</keyword>
<dbReference type="GO" id="GO:0005634">
    <property type="term" value="C:nucleus"/>
    <property type="evidence" value="ECO:0007669"/>
    <property type="project" value="TreeGrafter"/>
</dbReference>
<proteinExistence type="predicted"/>
<dbReference type="PANTHER" id="PTHR32004">
    <property type="entry name" value="TRNA LIGASE"/>
    <property type="match status" value="1"/>
</dbReference>
<protein>
    <submittedName>
        <fullName evidence="3">Uncharacterized protein</fullName>
    </submittedName>
</protein>
<dbReference type="OrthoDB" id="276239at2759"/>
<dbReference type="PANTHER" id="PTHR32004:SF1">
    <property type="entry name" value="TRNA LIGASE"/>
    <property type="match status" value="1"/>
</dbReference>
<dbReference type="Pfam" id="PF09511">
    <property type="entry name" value="RNA_lig_T4_1"/>
    <property type="match status" value="2"/>
</dbReference>
<feature type="domain" description="T4 RNA ligase 1-like N-terminal" evidence="1">
    <location>
        <begin position="163"/>
        <end position="229"/>
    </location>
</feature>
<evidence type="ECO:0000313" key="3">
    <source>
        <dbReference type="EMBL" id="MBW0561132.1"/>
    </source>
</evidence>
<dbReference type="Proteomes" id="UP000765509">
    <property type="component" value="Unassembled WGS sequence"/>
</dbReference>
<name>A0A9Q3JEV7_9BASI</name>
<organism evidence="3 4">
    <name type="scientific">Austropuccinia psidii MF-1</name>
    <dbReference type="NCBI Taxonomy" id="1389203"/>
    <lineage>
        <taxon>Eukaryota</taxon>
        <taxon>Fungi</taxon>
        <taxon>Dikarya</taxon>
        <taxon>Basidiomycota</taxon>
        <taxon>Pucciniomycotina</taxon>
        <taxon>Pucciniomycetes</taxon>
        <taxon>Pucciniales</taxon>
        <taxon>Sphaerophragmiaceae</taxon>
        <taxon>Austropuccinia</taxon>
    </lineage>
</organism>
<dbReference type="InterPro" id="IPR046798">
    <property type="entry name" value="2OG-FeII_Oxy_6"/>
</dbReference>
<evidence type="ECO:0000313" key="4">
    <source>
        <dbReference type="Proteomes" id="UP000765509"/>
    </source>
</evidence>
<accession>A0A9Q3JEV7</accession>
<dbReference type="AlphaFoldDB" id="A0A9Q3JEV7"/>
<comment type="caution">
    <text evidence="3">The sequence shown here is derived from an EMBL/GenBank/DDBJ whole genome shotgun (WGS) entry which is preliminary data.</text>
</comment>
<dbReference type="Pfam" id="PF20515">
    <property type="entry name" value="2OG-FeII_Oxy_6"/>
    <property type="match status" value="1"/>
</dbReference>
<sequence>MLHASLPSWHESQWPLAEIEDKQIFSNFIITHNGFHNEIHVDQHDVNPWTYGLFSFIHANTFEFLQSPHNTFGNGLFFPDYNFILDFAKSNGIIEVLWKTSKIKHQTTQPPLILKNYPLITHFGVLFQISKPLFAQGQNLKNLDPSIIMDNTFSQPKRIMNEKIQEKNTITPYHLTLKTNGCIIFISAINSSNLLITSKHATIESNPYDLDQPQTYSFMAQRWLDCHLNSYIPIHYFPPSLVAHCAKHWVFHQTPYITSNSLNEVKDHCSQVQLDGWPDLYTPIEGIVVRAAPNQTTLDSLKDPHPEIVWKVKFEEPYLTYRKWREITRKIHSEIRNLGQT</sequence>
<evidence type="ECO:0000259" key="1">
    <source>
        <dbReference type="Pfam" id="PF09511"/>
    </source>
</evidence>
<feature type="domain" description="T4 RNA ligase 1-like N-terminal" evidence="1">
    <location>
        <begin position="237"/>
        <end position="319"/>
    </location>
</feature>
<dbReference type="GO" id="GO:0003972">
    <property type="term" value="F:RNA ligase (ATP) activity"/>
    <property type="evidence" value="ECO:0007669"/>
    <property type="project" value="TreeGrafter"/>
</dbReference>
<dbReference type="GO" id="GO:0006388">
    <property type="term" value="P:tRNA splicing, via endonucleolytic cleavage and ligation"/>
    <property type="evidence" value="ECO:0007669"/>
    <property type="project" value="TreeGrafter"/>
</dbReference>
<feature type="domain" description="Tet-like 2OG-Fe(II) oxygenase" evidence="2">
    <location>
        <begin position="4"/>
        <end position="109"/>
    </location>
</feature>
<dbReference type="InterPro" id="IPR019039">
    <property type="entry name" value="T4-Rnl1-like_N"/>
</dbReference>